<feature type="compositionally biased region" description="Basic and acidic residues" evidence="1">
    <location>
        <begin position="1"/>
        <end position="10"/>
    </location>
</feature>
<feature type="domain" description="DUF7730" evidence="2">
    <location>
        <begin position="176"/>
        <end position="244"/>
    </location>
</feature>
<organism evidence="3 4">
    <name type="scientific">Fusarium gaditjirri</name>
    <dbReference type="NCBI Taxonomy" id="282569"/>
    <lineage>
        <taxon>Eukaryota</taxon>
        <taxon>Fungi</taxon>
        <taxon>Dikarya</taxon>
        <taxon>Ascomycota</taxon>
        <taxon>Pezizomycotina</taxon>
        <taxon>Sordariomycetes</taxon>
        <taxon>Hypocreomycetidae</taxon>
        <taxon>Hypocreales</taxon>
        <taxon>Nectriaceae</taxon>
        <taxon>Fusarium</taxon>
        <taxon>Fusarium nisikadoi species complex</taxon>
    </lineage>
</organism>
<dbReference type="PANTHER" id="PTHR38790:SF4">
    <property type="entry name" value="2EXR DOMAIN-CONTAINING PROTEIN"/>
    <property type="match status" value="1"/>
</dbReference>
<dbReference type="Proteomes" id="UP000604273">
    <property type="component" value="Unassembled WGS sequence"/>
</dbReference>
<proteinExistence type="predicted"/>
<evidence type="ECO:0000259" key="2">
    <source>
        <dbReference type="Pfam" id="PF24864"/>
    </source>
</evidence>
<name>A0A8H4SPI6_9HYPO</name>
<keyword evidence="4" id="KW-1185">Reference proteome</keyword>
<dbReference type="InterPro" id="IPR056632">
    <property type="entry name" value="DUF7730"/>
</dbReference>
<accession>A0A8H4SPI6</accession>
<dbReference type="PANTHER" id="PTHR38790">
    <property type="entry name" value="2EXR DOMAIN-CONTAINING PROTEIN-RELATED"/>
    <property type="match status" value="1"/>
</dbReference>
<protein>
    <recommendedName>
        <fullName evidence="2">DUF7730 domain-containing protein</fullName>
    </recommendedName>
</protein>
<feature type="region of interest" description="Disordered" evidence="1">
    <location>
        <begin position="1"/>
        <end position="41"/>
    </location>
</feature>
<evidence type="ECO:0000313" key="4">
    <source>
        <dbReference type="Proteomes" id="UP000604273"/>
    </source>
</evidence>
<reference evidence="3" key="1">
    <citation type="journal article" date="2020" name="BMC Genomics">
        <title>Correction to: Identification and distribution of gene clusters required for synthesis of sphingolipid metabolism inhibitors in diverse species of the filamentous fungus Fusarium.</title>
        <authorList>
            <person name="Kim H.S."/>
            <person name="Lohmar J.M."/>
            <person name="Busman M."/>
            <person name="Brown D.W."/>
            <person name="Naumann T.A."/>
            <person name="Divon H.H."/>
            <person name="Lysoe E."/>
            <person name="Uhlig S."/>
            <person name="Proctor R.H."/>
        </authorList>
    </citation>
    <scope>NUCLEOTIDE SEQUENCE</scope>
    <source>
        <strain evidence="3">NRRL 45417</strain>
    </source>
</reference>
<evidence type="ECO:0000256" key="1">
    <source>
        <dbReference type="SAM" id="MobiDB-lite"/>
    </source>
</evidence>
<dbReference type="AlphaFoldDB" id="A0A8H4SPI6"/>
<comment type="caution">
    <text evidence="3">The sequence shown here is derived from an EMBL/GenBank/DDBJ whole genome shotgun (WGS) entry which is preliminary data.</text>
</comment>
<sequence>MEKSWNERCEAQANQPPLLPTPRPRALTPSLTPANEVMSDSAPRPMYQESCYWFKVPPNIRRDILRLAFGDTRLHMYMNYHRPDIPPDPDSKYHCRIVTEPENWGYPRFPVTDDSQAEAWQWQGSRCHRYPPNLEKDQGPMTQGGLEGQWDDSCVNGGDPDICEAWREVGGPSACEIGVMGWLLSCRQNYMETIDVLYSTNTLILGDSCLLEHFPSLLTPQRLGVMTSLEITWTLKKHFTANQDYDDIDVGHLKSLFDLLSPSKFPALRRLYIWFTKARASLA</sequence>
<gene>
    <name evidence="3" type="ORF">FGADI_13561</name>
</gene>
<dbReference type="OrthoDB" id="515692at2759"/>
<dbReference type="Pfam" id="PF24864">
    <property type="entry name" value="DUF7730"/>
    <property type="match status" value="1"/>
</dbReference>
<feature type="compositionally biased region" description="Low complexity" evidence="1">
    <location>
        <begin position="24"/>
        <end position="33"/>
    </location>
</feature>
<dbReference type="EMBL" id="JABFAI010000634">
    <property type="protein sequence ID" value="KAF4943212.1"/>
    <property type="molecule type" value="Genomic_DNA"/>
</dbReference>
<reference evidence="3" key="2">
    <citation type="submission" date="2020-05" db="EMBL/GenBank/DDBJ databases">
        <authorList>
            <person name="Kim H.-S."/>
            <person name="Proctor R.H."/>
            <person name="Brown D.W."/>
        </authorList>
    </citation>
    <scope>NUCLEOTIDE SEQUENCE</scope>
    <source>
        <strain evidence="3">NRRL 45417</strain>
    </source>
</reference>
<evidence type="ECO:0000313" key="3">
    <source>
        <dbReference type="EMBL" id="KAF4943212.1"/>
    </source>
</evidence>